<dbReference type="Gene3D" id="3.10.20.300">
    <property type="entry name" value="mk0293 like domain"/>
    <property type="match status" value="1"/>
</dbReference>
<sequence length="435" mass="46918">MKTLYLECNMGAAGDMLMAALYELMSESEKQDFLETMNRLFPGVEIQPRQAVTCGITGTHMDVTVRGEEEHSHDVALGCGHDHDHIHEHHHEHDHSHAHDHHHDHDHDHGHTHHHTAPADIAALLDALDAPAEVKDAAKSIYARIADAEAKAHGMPVEKIHFHEVGALDAVADVTGACLAVHMLRPDHITASPVHLGSGQVRCAHGIVPVPAPATAHLLEGVLCYTGDIRGELCTPTGAALLTHFAESFGPMPVMSLEKTGYGVGKKEFPAANCVRAFWGESGAPQQAEIVELCCHIDDMTAEALAFAGEQLLAQGALDISCAPLTMKKGRAGVSFTVLCKPRDEGRIAHAILRETTTNGVRTRRCGKYILTPSVKTVETAYGPIRVKCADGEGIHRKKPEYEDVASAARTAGLPFQKVWEDVLSAIRGEVSQNG</sequence>
<dbReference type="Pfam" id="PF01969">
    <property type="entry name" value="Ni_insertion"/>
    <property type="match status" value="1"/>
</dbReference>
<evidence type="ECO:0000256" key="3">
    <source>
        <dbReference type="HAMAP-Rule" id="MF_01074"/>
    </source>
</evidence>
<keyword evidence="6" id="KW-1185">Reference proteome</keyword>
<dbReference type="PANTHER" id="PTHR36566:SF1">
    <property type="entry name" value="PYRIDINIUM-3,5-BISTHIOCARBOXYLIC ACID MONONUCLEOTIDE NICKEL INSERTION PROTEIN"/>
    <property type="match status" value="1"/>
</dbReference>
<dbReference type="GO" id="GO:0051604">
    <property type="term" value="P:protein maturation"/>
    <property type="evidence" value="ECO:0007669"/>
    <property type="project" value="UniProtKB-UniRule"/>
</dbReference>
<dbReference type="NCBIfam" id="TIGR00299">
    <property type="entry name" value="nickel pincer cofactor biosynthesis protein LarC"/>
    <property type="match status" value="1"/>
</dbReference>
<evidence type="ECO:0000313" key="6">
    <source>
        <dbReference type="Proteomes" id="UP000298642"/>
    </source>
</evidence>
<organism evidence="5 6">
    <name type="scientific">Dysosmobacter welbionis</name>
    <dbReference type="NCBI Taxonomy" id="2093857"/>
    <lineage>
        <taxon>Bacteria</taxon>
        <taxon>Bacillati</taxon>
        <taxon>Bacillota</taxon>
        <taxon>Clostridia</taxon>
        <taxon>Eubacteriales</taxon>
        <taxon>Oscillospiraceae</taxon>
        <taxon>Dysosmobacter</taxon>
    </lineage>
</organism>
<evidence type="ECO:0000256" key="2">
    <source>
        <dbReference type="ARBA" id="ARBA00023239"/>
    </source>
</evidence>
<dbReference type="InterPro" id="IPR002822">
    <property type="entry name" value="Ni_insertion"/>
</dbReference>
<dbReference type="KEGG" id="obj:EIO64_06790"/>
<dbReference type="EMBL" id="CP034413">
    <property type="protein sequence ID" value="QCI58968.1"/>
    <property type="molecule type" value="Genomic_DNA"/>
</dbReference>
<dbReference type="Proteomes" id="UP000298642">
    <property type="component" value="Chromosome"/>
</dbReference>
<feature type="region of interest" description="Disordered" evidence="4">
    <location>
        <begin position="85"/>
        <end position="116"/>
    </location>
</feature>
<protein>
    <recommendedName>
        <fullName evidence="3">Pyridinium-3,5-bisthiocarboxylic acid mononucleotide nickel insertion protein</fullName>
        <shortName evidence="3">P2TMN nickel insertion protein</shortName>
        <ecNumber evidence="3">4.99.1.12</ecNumber>
    </recommendedName>
    <alternativeName>
        <fullName evidence="3">Nickel-pincer cofactor biosynthesis protein LarC</fullName>
    </alternativeName>
</protein>
<dbReference type="GO" id="GO:0016829">
    <property type="term" value="F:lyase activity"/>
    <property type="evidence" value="ECO:0007669"/>
    <property type="project" value="UniProtKB-UniRule"/>
</dbReference>
<dbReference type="PANTHER" id="PTHR36566">
    <property type="entry name" value="NICKEL INSERTION PROTEIN-RELATED"/>
    <property type="match status" value="1"/>
</dbReference>
<feature type="compositionally biased region" description="Basic and acidic residues" evidence="4">
    <location>
        <begin position="85"/>
        <end position="109"/>
    </location>
</feature>
<dbReference type="HAMAP" id="MF_01074">
    <property type="entry name" value="LarC"/>
    <property type="match status" value="1"/>
</dbReference>
<evidence type="ECO:0000313" key="5">
    <source>
        <dbReference type="EMBL" id="QCI58968.1"/>
    </source>
</evidence>
<dbReference type="GO" id="GO:0016151">
    <property type="term" value="F:nickel cation binding"/>
    <property type="evidence" value="ECO:0007669"/>
    <property type="project" value="UniProtKB-UniRule"/>
</dbReference>
<dbReference type="EC" id="4.99.1.12" evidence="3"/>
<comment type="similarity">
    <text evidence="3">Belongs to the LarC family.</text>
</comment>
<dbReference type="RefSeq" id="WP_136891042.1">
    <property type="nucleotide sequence ID" value="NZ_CP034413.3"/>
</dbReference>
<evidence type="ECO:0000256" key="1">
    <source>
        <dbReference type="ARBA" id="ARBA00022596"/>
    </source>
</evidence>
<comment type="catalytic activity">
    <reaction evidence="3">
        <text>Ni(II)-pyridinium-3,5-bisthiocarboxylate mononucleotide = pyridinium-3,5-bisthiocarboxylate mononucleotide + Ni(2+)</text>
        <dbReference type="Rhea" id="RHEA:54784"/>
        <dbReference type="ChEBI" id="CHEBI:49786"/>
        <dbReference type="ChEBI" id="CHEBI:137372"/>
        <dbReference type="ChEBI" id="CHEBI:137373"/>
        <dbReference type="EC" id="4.99.1.12"/>
    </reaction>
</comment>
<keyword evidence="1 3" id="KW-0533">Nickel</keyword>
<dbReference type="AlphaFoldDB" id="A0A4D7AN54"/>
<accession>A0A4D7AN54</accession>
<proteinExistence type="inferred from homology"/>
<dbReference type="Gene3D" id="3.30.70.1380">
    <property type="entry name" value="Transcriptional regulatory protein pf0864 domain like"/>
    <property type="match status" value="1"/>
</dbReference>
<comment type="function">
    <text evidence="3">Involved in the biosynthesis of a nickel-pincer cofactor ((SCS)Ni(II) pincer complex). Binds Ni(2+), and functions in nickel delivery to pyridinium-3,5-bisthiocarboxylic acid mononucleotide (P2TMN), to form the mature cofactor. Is thus probably required for the activation of nickel-pincer cofactor-dependent enzymes.</text>
</comment>
<keyword evidence="2 3" id="KW-0456">Lyase</keyword>
<name>A0A4D7AN54_9FIRM</name>
<evidence type="ECO:0000256" key="4">
    <source>
        <dbReference type="SAM" id="MobiDB-lite"/>
    </source>
</evidence>
<reference evidence="6" key="1">
    <citation type="submission" date="2018-12" db="EMBL/GenBank/DDBJ databases">
        <title>Dusodibacter welbiota gen. nov., sp. nov., isolated from human faeces and emended description of the Oscillibacter genus.</title>
        <authorList>
            <person name="Le Roy T."/>
            <person name="Van der Smissen P."/>
            <person name="Delzenne N."/>
            <person name="Muccioli G."/>
            <person name="Collet J.F."/>
            <person name="Cani P.D."/>
        </authorList>
    </citation>
    <scope>NUCLEOTIDE SEQUENCE [LARGE SCALE GENOMIC DNA]</scope>
    <source>
        <strain evidence="6">J115</strain>
    </source>
</reference>
<gene>
    <name evidence="3 5" type="primary">larC</name>
    <name evidence="5" type="ORF">EIO64_06790</name>
</gene>